<keyword evidence="5" id="KW-0393">Immunoglobulin domain</keyword>
<feature type="domain" description="Ig-like" evidence="7">
    <location>
        <begin position="402"/>
        <end position="487"/>
    </location>
</feature>
<feature type="domain" description="Ig-like" evidence="7">
    <location>
        <begin position="310"/>
        <end position="397"/>
    </location>
</feature>
<dbReference type="GO" id="GO:0005911">
    <property type="term" value="C:cell-cell junction"/>
    <property type="evidence" value="ECO:0007669"/>
    <property type="project" value="TreeGrafter"/>
</dbReference>
<dbReference type="AlphaFoldDB" id="A0A8C7HRZ4"/>
<dbReference type="PANTHER" id="PTHR11640">
    <property type="entry name" value="NEPHRIN"/>
    <property type="match status" value="1"/>
</dbReference>
<evidence type="ECO:0000256" key="6">
    <source>
        <dbReference type="SAM" id="Phobius"/>
    </source>
</evidence>
<evidence type="ECO:0000259" key="7">
    <source>
        <dbReference type="PROSITE" id="PS50835"/>
    </source>
</evidence>
<evidence type="ECO:0000313" key="8">
    <source>
        <dbReference type="Ensembl" id="ENSOKIP00005061653.1"/>
    </source>
</evidence>
<dbReference type="InterPro" id="IPR051275">
    <property type="entry name" value="Cell_adhesion_signaling"/>
</dbReference>
<evidence type="ECO:0000256" key="5">
    <source>
        <dbReference type="ARBA" id="ARBA00023319"/>
    </source>
</evidence>
<feature type="domain" description="Ig-like" evidence="7">
    <location>
        <begin position="596"/>
        <end position="683"/>
    </location>
</feature>
<gene>
    <name evidence="8" type="primary">VCAM1</name>
    <name evidence="8" type="synonym">LOC109889081</name>
</gene>
<feature type="domain" description="Ig-like" evidence="7">
    <location>
        <begin position="223"/>
        <end position="305"/>
    </location>
</feature>
<dbReference type="GO" id="GO:0005886">
    <property type="term" value="C:plasma membrane"/>
    <property type="evidence" value="ECO:0007669"/>
    <property type="project" value="TreeGrafter"/>
</dbReference>
<keyword evidence="2 6" id="KW-0472">Membrane</keyword>
<name>A0A8C7HRZ4_ONCKI</name>
<keyword evidence="6" id="KW-0812">Transmembrane</keyword>
<dbReference type="GO" id="GO:0050839">
    <property type="term" value="F:cell adhesion molecule binding"/>
    <property type="evidence" value="ECO:0007669"/>
    <property type="project" value="TreeGrafter"/>
</dbReference>
<dbReference type="GO" id="GO:0098609">
    <property type="term" value="P:cell-cell adhesion"/>
    <property type="evidence" value="ECO:0007669"/>
    <property type="project" value="InterPro"/>
</dbReference>
<keyword evidence="6" id="KW-1133">Transmembrane helix</keyword>
<dbReference type="GeneTree" id="ENSGT00940000156511"/>
<evidence type="ECO:0000256" key="4">
    <source>
        <dbReference type="ARBA" id="ARBA00023180"/>
    </source>
</evidence>
<sequence>MTSTFLRLLYSYRYVLLIMNGNSNSFLFYISAFAFHVELKPKSAFFRVGDRQELRCSVKDCNEKVTMSWALLGDKPMFAKIHTSGSESVAAFDPVMTVHDDILLCKVSCGALNKQQRVVVKVYSFPEAPVISGYDHLLLGQSNTLTCEVIDAYPVEHLRLEWLRGDSMLQTDAESVVSTYRFTPTPEDKETSITCRASHDQDGVPDEEKTKETTVSLTVLYAPQNISISEPTAVRVGSSLTLSCHAEGNPRPDTQWKAIGPDGQAVIVGQSEELVLTEMTLVDAGQYECVVSNTIGNITASVNIIVQAPPTNTTITVSPASEVKEGESVTVSCLSDGAPVVRMVLRRLSEDQEVELQSSNGFSTSFTLSSALLADSALYQCQAFNEHGSQKVSALLSVEEYPLEVAMDVGVTAEMGSNLVLSCRAWGCPQPAFYWRSMLDMSVHSRAHTQDSLSQLYLGPLGLINEQAYTCEAKCGSVIKAKHAEVKVFSFPSDPIIENTGPFLEHGVGIFFCLVANVYPASLLQIQWLDGEIELASEMGQYSSELQNVTSTLSFSIGPEDQGRQITCRVSLQMDEVPQSGRERQAVTVLELHYAPRGTTITVSPGNEVKEGESVAVSCLSDRVPVGRMVLRRLSEDQDIELQSSNGSSTSFTLSSALLADSALYRCEAFNELGSQRASTYITVKAPPRNTTVLIYPSAEVQEGQNVTICCHSVSFPPPAVVLRKLDNGTELYSPDGNFLLVNLTPNDTGLYQVNVTNDLGYETEIFSINVIEKHFSTSPDWNHVVIPAVCVGIMVTTTGLILDYLRRARRKGFYELAKCNPGSA</sequence>
<dbReference type="SMART" id="SM00408">
    <property type="entry name" value="IGc2"/>
    <property type="match status" value="4"/>
</dbReference>
<feature type="domain" description="Ig-like" evidence="7">
    <location>
        <begin position="688"/>
        <end position="770"/>
    </location>
</feature>
<keyword evidence="9" id="KW-1185">Reference proteome</keyword>
<feature type="transmembrane region" description="Helical" evidence="6">
    <location>
        <begin position="12"/>
        <end position="35"/>
    </location>
</feature>
<dbReference type="InterPro" id="IPR013162">
    <property type="entry name" value="CD80_C2-set"/>
</dbReference>
<keyword evidence="3" id="KW-1015">Disulfide bond</keyword>
<dbReference type="InterPro" id="IPR013783">
    <property type="entry name" value="Ig-like_fold"/>
</dbReference>
<dbReference type="Ensembl" id="ENSOKIT00005065520.1">
    <property type="protein sequence ID" value="ENSOKIP00005061653.1"/>
    <property type="gene ID" value="ENSOKIG00005026454.1"/>
</dbReference>
<comment type="subcellular location">
    <subcellularLocation>
        <location evidence="1">Membrane</location>
        <topology evidence="1">Single-pass type I membrane protein</topology>
    </subcellularLocation>
</comment>
<dbReference type="PRINTS" id="PR01474">
    <property type="entry name" value="VCAM1"/>
</dbReference>
<accession>A0A8C7HRZ4</accession>
<dbReference type="SUPFAM" id="SSF48726">
    <property type="entry name" value="Immunoglobulin"/>
    <property type="match status" value="8"/>
</dbReference>
<dbReference type="InterPro" id="IPR003989">
    <property type="entry name" value="VCAM-1"/>
</dbReference>
<feature type="transmembrane region" description="Helical" evidence="6">
    <location>
        <begin position="785"/>
        <end position="806"/>
    </location>
</feature>
<evidence type="ECO:0000256" key="2">
    <source>
        <dbReference type="ARBA" id="ARBA00023136"/>
    </source>
</evidence>
<dbReference type="InterPro" id="IPR003598">
    <property type="entry name" value="Ig_sub2"/>
</dbReference>
<dbReference type="Proteomes" id="UP000694557">
    <property type="component" value="Unassembled WGS sequence"/>
</dbReference>
<dbReference type="Pfam" id="PF13895">
    <property type="entry name" value="Ig_2"/>
    <property type="match status" value="1"/>
</dbReference>
<dbReference type="Pfam" id="PF08205">
    <property type="entry name" value="C2-set_2"/>
    <property type="match status" value="1"/>
</dbReference>
<dbReference type="InterPro" id="IPR007110">
    <property type="entry name" value="Ig-like_dom"/>
</dbReference>
<dbReference type="Pfam" id="PF13927">
    <property type="entry name" value="Ig_3"/>
    <property type="match status" value="1"/>
</dbReference>
<dbReference type="Pfam" id="PF07679">
    <property type="entry name" value="I-set"/>
    <property type="match status" value="1"/>
</dbReference>
<evidence type="ECO:0000256" key="3">
    <source>
        <dbReference type="ARBA" id="ARBA00023157"/>
    </source>
</evidence>
<feature type="domain" description="Ig-like" evidence="7">
    <location>
        <begin position="126"/>
        <end position="216"/>
    </location>
</feature>
<evidence type="ECO:0000256" key="1">
    <source>
        <dbReference type="ARBA" id="ARBA00004479"/>
    </source>
</evidence>
<dbReference type="PANTHER" id="PTHR11640:SF31">
    <property type="entry name" value="IRREGULAR CHIASM C-ROUGHEST PROTEIN-RELATED"/>
    <property type="match status" value="1"/>
</dbReference>
<keyword evidence="4" id="KW-0325">Glycoprotein</keyword>
<protein>
    <submittedName>
        <fullName evidence="8">Vascular cell adhesion molecule 1b</fullName>
    </submittedName>
</protein>
<proteinExistence type="predicted"/>
<dbReference type="InterPro" id="IPR013098">
    <property type="entry name" value="Ig_I-set"/>
</dbReference>
<organism evidence="8 9">
    <name type="scientific">Oncorhynchus kisutch</name>
    <name type="common">Coho salmon</name>
    <name type="synonym">Salmo kisutch</name>
    <dbReference type="NCBI Taxonomy" id="8019"/>
    <lineage>
        <taxon>Eukaryota</taxon>
        <taxon>Metazoa</taxon>
        <taxon>Chordata</taxon>
        <taxon>Craniata</taxon>
        <taxon>Vertebrata</taxon>
        <taxon>Euteleostomi</taxon>
        <taxon>Actinopterygii</taxon>
        <taxon>Neopterygii</taxon>
        <taxon>Teleostei</taxon>
        <taxon>Protacanthopterygii</taxon>
        <taxon>Salmoniformes</taxon>
        <taxon>Salmonidae</taxon>
        <taxon>Salmoninae</taxon>
        <taxon>Oncorhynchus</taxon>
    </lineage>
</organism>
<dbReference type="PROSITE" id="PS50835">
    <property type="entry name" value="IG_LIKE"/>
    <property type="match status" value="6"/>
</dbReference>
<reference evidence="8" key="1">
    <citation type="submission" date="2025-08" db="UniProtKB">
        <authorList>
            <consortium name="Ensembl"/>
        </authorList>
    </citation>
    <scope>IDENTIFICATION</scope>
</reference>
<dbReference type="Gene3D" id="2.60.40.10">
    <property type="entry name" value="Immunoglobulins"/>
    <property type="match status" value="8"/>
</dbReference>
<reference evidence="8" key="2">
    <citation type="submission" date="2025-09" db="UniProtKB">
        <authorList>
            <consortium name="Ensembl"/>
        </authorList>
    </citation>
    <scope>IDENTIFICATION</scope>
</reference>
<dbReference type="InterPro" id="IPR036179">
    <property type="entry name" value="Ig-like_dom_sf"/>
</dbReference>
<dbReference type="InterPro" id="IPR003599">
    <property type="entry name" value="Ig_sub"/>
</dbReference>
<dbReference type="SMART" id="SM00409">
    <property type="entry name" value="IG"/>
    <property type="match status" value="7"/>
</dbReference>
<evidence type="ECO:0000313" key="9">
    <source>
        <dbReference type="Proteomes" id="UP000694557"/>
    </source>
</evidence>